<keyword evidence="2" id="KW-1185">Reference proteome</keyword>
<gene>
    <name evidence="1" type="ORF">CEXT_191551</name>
</gene>
<protein>
    <submittedName>
        <fullName evidence="1">Uncharacterized protein</fullName>
    </submittedName>
</protein>
<name>A0AAV4U1P7_CAEEX</name>
<proteinExistence type="predicted"/>
<comment type="caution">
    <text evidence="1">The sequence shown here is derived from an EMBL/GenBank/DDBJ whole genome shotgun (WGS) entry which is preliminary data.</text>
</comment>
<evidence type="ECO:0000313" key="2">
    <source>
        <dbReference type="Proteomes" id="UP001054945"/>
    </source>
</evidence>
<accession>A0AAV4U1P7</accession>
<organism evidence="1 2">
    <name type="scientific">Caerostris extrusa</name>
    <name type="common">Bark spider</name>
    <name type="synonym">Caerostris bankana</name>
    <dbReference type="NCBI Taxonomy" id="172846"/>
    <lineage>
        <taxon>Eukaryota</taxon>
        <taxon>Metazoa</taxon>
        <taxon>Ecdysozoa</taxon>
        <taxon>Arthropoda</taxon>
        <taxon>Chelicerata</taxon>
        <taxon>Arachnida</taxon>
        <taxon>Araneae</taxon>
        <taxon>Araneomorphae</taxon>
        <taxon>Entelegynae</taxon>
        <taxon>Araneoidea</taxon>
        <taxon>Araneidae</taxon>
        <taxon>Caerostris</taxon>
    </lineage>
</organism>
<sequence>MLRHLLSLDKNTLNVYPRFKAKWPQHIMIYPAHIPAEARTICGQPSLNLQLQHPIRLDRHLIISTAKSVGVVCCKG</sequence>
<reference evidence="1 2" key="1">
    <citation type="submission" date="2021-06" db="EMBL/GenBank/DDBJ databases">
        <title>Caerostris extrusa draft genome.</title>
        <authorList>
            <person name="Kono N."/>
            <person name="Arakawa K."/>
        </authorList>
    </citation>
    <scope>NUCLEOTIDE SEQUENCE [LARGE SCALE GENOMIC DNA]</scope>
</reference>
<dbReference type="AlphaFoldDB" id="A0AAV4U1P7"/>
<dbReference type="EMBL" id="BPLR01012142">
    <property type="protein sequence ID" value="GIY51682.1"/>
    <property type="molecule type" value="Genomic_DNA"/>
</dbReference>
<dbReference type="Proteomes" id="UP001054945">
    <property type="component" value="Unassembled WGS sequence"/>
</dbReference>
<evidence type="ECO:0000313" key="1">
    <source>
        <dbReference type="EMBL" id="GIY51682.1"/>
    </source>
</evidence>